<dbReference type="Proteomes" id="UP001239111">
    <property type="component" value="Chromosome 2"/>
</dbReference>
<comment type="caution">
    <text evidence="1">The sequence shown here is derived from an EMBL/GenBank/DDBJ whole genome shotgun (WGS) entry which is preliminary data.</text>
</comment>
<name>A0ACC2PCP8_9HYME</name>
<gene>
    <name evidence="1" type="ORF">QAD02_016972</name>
</gene>
<evidence type="ECO:0000313" key="1">
    <source>
        <dbReference type="EMBL" id="KAJ8681185.1"/>
    </source>
</evidence>
<proteinExistence type="predicted"/>
<organism evidence="1 2">
    <name type="scientific">Eretmocerus hayati</name>
    <dbReference type="NCBI Taxonomy" id="131215"/>
    <lineage>
        <taxon>Eukaryota</taxon>
        <taxon>Metazoa</taxon>
        <taxon>Ecdysozoa</taxon>
        <taxon>Arthropoda</taxon>
        <taxon>Hexapoda</taxon>
        <taxon>Insecta</taxon>
        <taxon>Pterygota</taxon>
        <taxon>Neoptera</taxon>
        <taxon>Endopterygota</taxon>
        <taxon>Hymenoptera</taxon>
        <taxon>Apocrita</taxon>
        <taxon>Proctotrupomorpha</taxon>
        <taxon>Chalcidoidea</taxon>
        <taxon>Aphelinidae</taxon>
        <taxon>Aphelininae</taxon>
        <taxon>Eretmocerus</taxon>
    </lineage>
</organism>
<protein>
    <submittedName>
        <fullName evidence="1">Uncharacterized protein</fullName>
    </submittedName>
</protein>
<dbReference type="EMBL" id="CM056742">
    <property type="protein sequence ID" value="KAJ8681185.1"/>
    <property type="molecule type" value="Genomic_DNA"/>
</dbReference>
<reference evidence="1" key="1">
    <citation type="submission" date="2023-04" db="EMBL/GenBank/DDBJ databases">
        <title>A chromosome-level genome assembly of the parasitoid wasp Eretmocerus hayati.</title>
        <authorList>
            <person name="Zhong Y."/>
            <person name="Liu S."/>
            <person name="Liu Y."/>
        </authorList>
    </citation>
    <scope>NUCLEOTIDE SEQUENCE</scope>
    <source>
        <strain evidence="1">ZJU_SS_LIU_2023</strain>
    </source>
</reference>
<keyword evidence="2" id="KW-1185">Reference proteome</keyword>
<sequence>MASKQQQQQPHVDNVVNERRLRPIYDRLDNGNNKKALQEADKLLKKHPDNQCARVLKALALLRLGKDDECSTIIEKVRSETPCEDSTLQAMSICYREIHQPDKICEVYEAASKADPNNEELLSHLFMSYVRLGDFKKQQQTALALYKLVPKNPYYFWAVMSIVMQAKQAEDRQAKTVLLSLAERMVLKLVREGKMEAEQEIQLYLMILEYLGKIEEVYEVLSGPLASRLSNVPQRKAKLLLQMNCYSEATKAYENLIRNERDNWTYYQEYLTAGLMCQTATKCYKFLNETITTTFDDKIRGPQLARLELLKRTKEKKLEIEHCAHICDDMRQYFKQFGSKGCIVGDLKLYLHLLSDADKEELLENIEIDIGVMETEIPDTVDQMQRHIHFEQLKRICGRHHLPRADFEERKSLVKRLCGLYKRGNILCPVESRLPTDFCPADSYVLLAAHISHQLWHESQDASWLYKAMMILERGLLSSPANFHIKILLIRTYLEAGLAVGADYAYSLLDCKYIQLDSLGHLLTPLLAPLGHLSQASSYLDHATKFFIANYKDSADHLTYAYKYGSFLKIEEFVELRERLENSIHFAMTTVDKMLLEMSWCDSPNSLSNSLIGMHIKPAEDTIRWHKLRDNRDVDVVLGWEPLPEEDEDQRMRSETRECMVKLLAARSLILRIIAACNDADSSLILSRLSADLRRLQMDDIPPTLQKFVSGGNDRVNSVIVPLDAVERLREAHSSDQLTLIAQFADSLAISSCPSAECIEALRTSPCLKAPALPTQNTPVSFRKYLLRASTCGETLAFLSAICTSSASQIKPKISQKRNRRKTTREPLVSTALENQIWCGIARIITEKLQCLDAELSALEKIEIFTGLNPEDEVANTVIKRAQSSLQSSCMSLKSRNSNTHKLINYLKS</sequence>
<evidence type="ECO:0000313" key="2">
    <source>
        <dbReference type="Proteomes" id="UP001239111"/>
    </source>
</evidence>
<accession>A0ACC2PCP8</accession>